<feature type="region of interest" description="Disordered" evidence="1">
    <location>
        <begin position="147"/>
        <end position="214"/>
    </location>
</feature>
<comment type="caution">
    <text evidence="3">The sequence shown here is derived from an EMBL/GenBank/DDBJ whole genome shotgun (WGS) entry which is preliminary data.</text>
</comment>
<feature type="signal peptide" evidence="2">
    <location>
        <begin position="1"/>
        <end position="22"/>
    </location>
</feature>
<dbReference type="EMBL" id="JACEIK010000880">
    <property type="protein sequence ID" value="MCD7463371.1"/>
    <property type="molecule type" value="Genomic_DNA"/>
</dbReference>
<dbReference type="Proteomes" id="UP000823775">
    <property type="component" value="Unassembled WGS sequence"/>
</dbReference>
<keyword evidence="2" id="KW-0732">Signal</keyword>
<keyword evidence="4" id="KW-1185">Reference proteome</keyword>
<reference evidence="3 4" key="1">
    <citation type="journal article" date="2021" name="BMC Genomics">
        <title>Datura genome reveals duplications of psychoactive alkaloid biosynthetic genes and high mutation rate following tissue culture.</title>
        <authorList>
            <person name="Rajewski A."/>
            <person name="Carter-House D."/>
            <person name="Stajich J."/>
            <person name="Litt A."/>
        </authorList>
    </citation>
    <scope>NUCLEOTIDE SEQUENCE [LARGE SCALE GENOMIC DNA]</scope>
    <source>
        <strain evidence="3">AR-01</strain>
    </source>
</reference>
<evidence type="ECO:0000256" key="2">
    <source>
        <dbReference type="SAM" id="SignalP"/>
    </source>
</evidence>
<accession>A0ABS8SWZ1</accession>
<feature type="chain" id="PRO_5046505169" evidence="2">
    <location>
        <begin position="23"/>
        <end position="214"/>
    </location>
</feature>
<name>A0ABS8SWZ1_DATST</name>
<evidence type="ECO:0000313" key="3">
    <source>
        <dbReference type="EMBL" id="MCD7463371.1"/>
    </source>
</evidence>
<proteinExistence type="predicted"/>
<evidence type="ECO:0000256" key="1">
    <source>
        <dbReference type="SAM" id="MobiDB-lite"/>
    </source>
</evidence>
<feature type="compositionally biased region" description="Low complexity" evidence="1">
    <location>
        <begin position="197"/>
        <end position="214"/>
    </location>
</feature>
<evidence type="ECO:0000313" key="4">
    <source>
        <dbReference type="Proteomes" id="UP000823775"/>
    </source>
</evidence>
<feature type="compositionally biased region" description="Basic and acidic residues" evidence="1">
    <location>
        <begin position="171"/>
        <end position="182"/>
    </location>
</feature>
<gene>
    <name evidence="3" type="ORF">HAX54_050431</name>
</gene>
<sequence>MAQESLLLPLFLPLTIGPHLKGTRTPMVYCWMPLFLLIPPSSPTPIGTNEGNELVVPVNLNKVPTPIDHEDDGMVQPNGGGETEPGVDNVLPTRVLEASEAHAKKVSYLSNETLFEGNLSESKEETSNILQNEEEIIEGFITTMANKGGGIGERTPPTEQEEFDTMGEPDLSIHESGEKSFQEKPLVTDPPKWDGTPTPSVPGVASSPSPSVLL</sequence>
<protein>
    <submittedName>
        <fullName evidence="3">Uncharacterized protein</fullName>
    </submittedName>
</protein>
<organism evidence="3 4">
    <name type="scientific">Datura stramonium</name>
    <name type="common">Jimsonweed</name>
    <name type="synonym">Common thornapple</name>
    <dbReference type="NCBI Taxonomy" id="4076"/>
    <lineage>
        <taxon>Eukaryota</taxon>
        <taxon>Viridiplantae</taxon>
        <taxon>Streptophyta</taxon>
        <taxon>Embryophyta</taxon>
        <taxon>Tracheophyta</taxon>
        <taxon>Spermatophyta</taxon>
        <taxon>Magnoliopsida</taxon>
        <taxon>eudicotyledons</taxon>
        <taxon>Gunneridae</taxon>
        <taxon>Pentapetalae</taxon>
        <taxon>asterids</taxon>
        <taxon>lamiids</taxon>
        <taxon>Solanales</taxon>
        <taxon>Solanaceae</taxon>
        <taxon>Solanoideae</taxon>
        <taxon>Datureae</taxon>
        <taxon>Datura</taxon>
    </lineage>
</organism>